<accession>A0A1D2MVQ5</accession>
<evidence type="ECO:0000259" key="1">
    <source>
        <dbReference type="PROSITE" id="PS50835"/>
    </source>
</evidence>
<keyword evidence="3" id="KW-1185">Reference proteome</keyword>
<reference evidence="2 3" key="1">
    <citation type="journal article" date="2016" name="Genome Biol. Evol.">
        <title>Gene Family Evolution Reflects Adaptation to Soil Environmental Stressors in the Genome of the Collembolan Orchesella cincta.</title>
        <authorList>
            <person name="Faddeeva-Vakhrusheva A."/>
            <person name="Derks M.F."/>
            <person name="Anvar S.Y."/>
            <person name="Agamennone V."/>
            <person name="Suring W."/>
            <person name="Smit S."/>
            <person name="van Straalen N.M."/>
            <person name="Roelofs D."/>
        </authorList>
    </citation>
    <scope>NUCLEOTIDE SEQUENCE [LARGE SCALE GENOMIC DNA]</scope>
    <source>
        <tissue evidence="2">Mixed pool</tissue>
    </source>
</reference>
<dbReference type="InterPro" id="IPR007110">
    <property type="entry name" value="Ig-like_dom"/>
</dbReference>
<evidence type="ECO:0000313" key="2">
    <source>
        <dbReference type="EMBL" id="ODM96755.1"/>
    </source>
</evidence>
<feature type="domain" description="Ig-like" evidence="1">
    <location>
        <begin position="109"/>
        <end position="155"/>
    </location>
</feature>
<name>A0A1D2MVQ5_ORCCI</name>
<dbReference type="Proteomes" id="UP000094527">
    <property type="component" value="Unassembled WGS sequence"/>
</dbReference>
<dbReference type="PROSITE" id="PS50835">
    <property type="entry name" value="IG_LIKE"/>
    <property type="match status" value="1"/>
</dbReference>
<dbReference type="OrthoDB" id="10640912at2759"/>
<feature type="non-terminal residue" evidence="2">
    <location>
        <position position="155"/>
    </location>
</feature>
<protein>
    <recommendedName>
        <fullName evidence="1">Ig-like domain-containing protein</fullName>
    </recommendedName>
</protein>
<gene>
    <name evidence="2" type="ORF">Ocin01_09932</name>
</gene>
<sequence>MDEVPDVLFSNGSSQFICTGTAFLFADSLGFEIEFQNGSQYLLNDGDGIKVSTLTREHPRKIGTLNVMAQLDINMPMEAVAIHCIAPWINSTTNMVTSRKFETRYLLAPQFIETSKEDVLINLYTGEPNGRLMCHANGEPQPEYSWFYKKNAHVS</sequence>
<dbReference type="AlphaFoldDB" id="A0A1D2MVQ5"/>
<evidence type="ECO:0000313" key="3">
    <source>
        <dbReference type="Proteomes" id="UP000094527"/>
    </source>
</evidence>
<comment type="caution">
    <text evidence="2">The sequence shown here is derived from an EMBL/GenBank/DDBJ whole genome shotgun (WGS) entry which is preliminary data.</text>
</comment>
<organism evidence="2 3">
    <name type="scientific">Orchesella cincta</name>
    <name type="common">Springtail</name>
    <name type="synonym">Podura cincta</name>
    <dbReference type="NCBI Taxonomy" id="48709"/>
    <lineage>
        <taxon>Eukaryota</taxon>
        <taxon>Metazoa</taxon>
        <taxon>Ecdysozoa</taxon>
        <taxon>Arthropoda</taxon>
        <taxon>Hexapoda</taxon>
        <taxon>Collembola</taxon>
        <taxon>Entomobryomorpha</taxon>
        <taxon>Entomobryoidea</taxon>
        <taxon>Orchesellidae</taxon>
        <taxon>Orchesellinae</taxon>
        <taxon>Orchesella</taxon>
    </lineage>
</organism>
<dbReference type="EMBL" id="LJIJ01000506">
    <property type="protein sequence ID" value="ODM96755.1"/>
    <property type="molecule type" value="Genomic_DNA"/>
</dbReference>
<proteinExistence type="predicted"/>